<dbReference type="SUPFAM" id="SSF51735">
    <property type="entry name" value="NAD(P)-binding Rossmann-fold domains"/>
    <property type="match status" value="1"/>
</dbReference>
<organism evidence="2 3">
    <name type="scientific">Gordonia spumicola</name>
    <dbReference type="NCBI Taxonomy" id="589161"/>
    <lineage>
        <taxon>Bacteria</taxon>
        <taxon>Bacillati</taxon>
        <taxon>Actinomycetota</taxon>
        <taxon>Actinomycetes</taxon>
        <taxon>Mycobacteriales</taxon>
        <taxon>Gordoniaceae</taxon>
        <taxon>Gordonia</taxon>
    </lineage>
</organism>
<dbReference type="Gene3D" id="3.30.360.10">
    <property type="entry name" value="Dihydrodipicolinate Reductase, domain 2"/>
    <property type="match status" value="1"/>
</dbReference>
<dbReference type="PANTHER" id="PTHR43796:SF2">
    <property type="entry name" value="CARBOXYNORSPERMIDINE SYNTHASE"/>
    <property type="match status" value="1"/>
</dbReference>
<evidence type="ECO:0000313" key="2">
    <source>
        <dbReference type="EMBL" id="GEE03696.1"/>
    </source>
</evidence>
<protein>
    <recommendedName>
        <fullName evidence="1">Saccharopine dehydrogenase NADP binding domain-containing protein</fullName>
    </recommendedName>
</protein>
<reference evidence="3" key="1">
    <citation type="submission" date="2019-06" db="EMBL/GenBank/DDBJ databases">
        <title>Gordonia isolated from sludge of a wastewater treatment plant.</title>
        <authorList>
            <person name="Tamura T."/>
            <person name="Aoyama K."/>
            <person name="Kang Y."/>
            <person name="Saito S."/>
            <person name="Akiyama N."/>
            <person name="Yazawa K."/>
            <person name="Gonoi T."/>
            <person name="Mikami Y."/>
        </authorList>
    </citation>
    <scope>NUCLEOTIDE SEQUENCE [LARGE SCALE GENOMIC DNA]</scope>
    <source>
        <strain evidence="3">NBRC 107696</strain>
    </source>
</reference>
<dbReference type="OrthoDB" id="4420885at2"/>
<sequence>MRVAVLGAGTTGSRVAAVLADMPQVESLTVADADQAAAACAAGPTCVATTLDVADGMGLRRLLDNVDVVVSTVGPFYSFGTTVLQAAIDVGVDYVDICDDWEPTVDMLALDDAACAAGICAVIGAGASPGLSTLLAAEALDRLDSVRDAYTAWPLDAHPTATRVDSPSSAAPVHWMHQCSGAVAEVCAGAVVEREPLRPITLTLPGGRRGTAYTVGHPEPVTLHRTVRPAGDSACLMLLRRSTAAYLDILRSDIDAGRLTPDSAAALLEPPSLWHVARGLPRAVRRRGAGTLPGFFAAADGLVDGRPTRVCATWTASSALLGDMAAVTGVPAALATAQIGSGRGRPGVHPPDAILDRASLFDDLAVAFPGTRVIVEEAAGWLTT</sequence>
<dbReference type="AlphaFoldDB" id="A0A7I9VEB5"/>
<dbReference type="Gene3D" id="3.40.50.720">
    <property type="entry name" value="NAD(P)-binding Rossmann-like Domain"/>
    <property type="match status" value="1"/>
</dbReference>
<accession>A0A7I9VEB5</accession>
<gene>
    <name evidence="2" type="ORF">nbrc107696_41420</name>
</gene>
<dbReference type="InterPro" id="IPR005097">
    <property type="entry name" value="Sacchrp_dh_NADP-bd"/>
</dbReference>
<dbReference type="RefSeq" id="WP_161897173.1">
    <property type="nucleotide sequence ID" value="NZ_BJOV01000005.1"/>
</dbReference>
<dbReference type="Pfam" id="PF03435">
    <property type="entry name" value="Sacchrp_dh_NADP"/>
    <property type="match status" value="1"/>
</dbReference>
<proteinExistence type="predicted"/>
<feature type="domain" description="Saccharopine dehydrogenase NADP binding" evidence="1">
    <location>
        <begin position="3"/>
        <end position="122"/>
    </location>
</feature>
<keyword evidence="3" id="KW-1185">Reference proteome</keyword>
<dbReference type="Proteomes" id="UP000444960">
    <property type="component" value="Unassembled WGS sequence"/>
</dbReference>
<dbReference type="InterPro" id="IPR036291">
    <property type="entry name" value="NAD(P)-bd_dom_sf"/>
</dbReference>
<comment type="caution">
    <text evidence="2">The sequence shown here is derived from an EMBL/GenBank/DDBJ whole genome shotgun (WGS) entry which is preliminary data.</text>
</comment>
<name>A0A7I9VEB5_9ACTN</name>
<dbReference type="PANTHER" id="PTHR43796">
    <property type="entry name" value="CARBOXYNORSPERMIDINE SYNTHASE"/>
    <property type="match status" value="1"/>
</dbReference>
<evidence type="ECO:0000313" key="3">
    <source>
        <dbReference type="Proteomes" id="UP000444960"/>
    </source>
</evidence>
<evidence type="ECO:0000259" key="1">
    <source>
        <dbReference type="Pfam" id="PF03435"/>
    </source>
</evidence>
<dbReference type="EMBL" id="BJOV01000005">
    <property type="protein sequence ID" value="GEE03696.1"/>
    <property type="molecule type" value="Genomic_DNA"/>
</dbReference>